<comment type="caution">
    <text evidence="2">The sequence shown here is derived from an EMBL/GenBank/DDBJ whole genome shotgun (WGS) entry which is preliminary data.</text>
</comment>
<evidence type="ECO:0000313" key="3">
    <source>
        <dbReference type="Proteomes" id="UP001146793"/>
    </source>
</evidence>
<dbReference type="Pfam" id="PF00651">
    <property type="entry name" value="BTB"/>
    <property type="match status" value="1"/>
</dbReference>
<dbReference type="InterPro" id="IPR029071">
    <property type="entry name" value="Ubiquitin-like_domsf"/>
</dbReference>
<evidence type="ECO:0000259" key="1">
    <source>
        <dbReference type="PROSITE" id="PS50097"/>
    </source>
</evidence>
<sequence>MNSLNNFYHLLSKSYQQCPKCNHFNRMHGIGIGYLVCECKTIYCLYCQKCFTKRKKALIHFINEHKSQNNKFKCTSFNRLKEKYTTSNVMNLGNNFLGAVIPVKSGETHHSIQKKIKLVTNIPISKQLIPGNLFTIHNGTKVLKDQYLNGHLLKLKRKDEKNKIQIVTLRGEAIKIEIDESVSFSKLKRICEGILGYNRDEIIFMVNGNQMNNSTKLKSIKNWYIYNYYLIEKSIYYRALEGLTIQKDYQILFQQRELTDLKIDKYDVHSLLIESRTESDPLRVKKILENGSYPIESFLQWVYGNYIKFSLIEPIFRALNLNYDLYQIDFVDTLKKLYHSGNSKDFKIISNDQMKIPVHSLILHSRSQLFRGLFLLKETDFKKDFSQVKDFSERNSDTLKVFIKYLYYGKLSFKNFSDPYNIQYQLENAQEYYQLNKGSFFVHSLTCLRKKLLSNNKDY</sequence>
<dbReference type="AlphaFoldDB" id="A0AAV7ZZ88"/>
<dbReference type="InterPro" id="IPR000210">
    <property type="entry name" value="BTB/POZ_dom"/>
</dbReference>
<dbReference type="Gene3D" id="3.30.710.10">
    <property type="entry name" value="Potassium Channel Kv1.1, Chain A"/>
    <property type="match status" value="1"/>
</dbReference>
<name>A0AAV7ZZ88_9EUKA</name>
<feature type="domain" description="BTB" evidence="1">
    <location>
        <begin position="344"/>
        <end position="415"/>
    </location>
</feature>
<dbReference type="SUPFAM" id="SSF54236">
    <property type="entry name" value="Ubiquitin-like"/>
    <property type="match status" value="1"/>
</dbReference>
<dbReference type="SUPFAM" id="SSF54695">
    <property type="entry name" value="POZ domain"/>
    <property type="match status" value="1"/>
</dbReference>
<dbReference type="PROSITE" id="PS50097">
    <property type="entry name" value="BTB"/>
    <property type="match status" value="1"/>
</dbReference>
<evidence type="ECO:0000313" key="2">
    <source>
        <dbReference type="EMBL" id="KAJ3447267.1"/>
    </source>
</evidence>
<organism evidence="2 3">
    <name type="scientific">Anaeramoeba flamelloides</name>
    <dbReference type="NCBI Taxonomy" id="1746091"/>
    <lineage>
        <taxon>Eukaryota</taxon>
        <taxon>Metamonada</taxon>
        <taxon>Anaeramoebidae</taxon>
        <taxon>Anaeramoeba</taxon>
    </lineage>
</organism>
<dbReference type="InterPro" id="IPR011333">
    <property type="entry name" value="SKP1/BTB/POZ_sf"/>
</dbReference>
<accession>A0AAV7ZZ88</accession>
<proteinExistence type="predicted"/>
<dbReference type="Gene3D" id="3.10.20.90">
    <property type="entry name" value="Phosphatidylinositol 3-kinase Catalytic Subunit, Chain A, domain 1"/>
    <property type="match status" value="1"/>
</dbReference>
<dbReference type="EMBL" id="JANTQA010000016">
    <property type="protein sequence ID" value="KAJ3447267.1"/>
    <property type="molecule type" value="Genomic_DNA"/>
</dbReference>
<dbReference type="Proteomes" id="UP001146793">
    <property type="component" value="Unassembled WGS sequence"/>
</dbReference>
<reference evidence="2" key="1">
    <citation type="submission" date="2022-08" db="EMBL/GenBank/DDBJ databases">
        <title>Novel sulphate-reducing endosymbionts in the free-living metamonad Anaeramoeba.</title>
        <authorList>
            <person name="Jerlstrom-Hultqvist J."/>
            <person name="Cepicka I."/>
            <person name="Gallot-Lavallee L."/>
            <person name="Salas-Leiva D."/>
            <person name="Curtis B.A."/>
            <person name="Zahonova K."/>
            <person name="Pipaliya S."/>
            <person name="Dacks J."/>
            <person name="Roger A.J."/>
        </authorList>
    </citation>
    <scope>NUCLEOTIDE SEQUENCE</scope>
    <source>
        <strain evidence="2">Busselton2</strain>
    </source>
</reference>
<dbReference type="CDD" id="cd18186">
    <property type="entry name" value="BTB_POZ_ZBTB_KLHL-like"/>
    <property type="match status" value="1"/>
</dbReference>
<gene>
    <name evidence="2" type="ORF">M0812_07495</name>
</gene>
<dbReference type="PROSITE" id="PS00028">
    <property type="entry name" value="ZINC_FINGER_C2H2_1"/>
    <property type="match status" value="1"/>
</dbReference>
<dbReference type="InterPro" id="IPR013087">
    <property type="entry name" value="Znf_C2H2_type"/>
</dbReference>
<protein>
    <recommendedName>
        <fullName evidence="1">BTB domain-containing protein</fullName>
    </recommendedName>
</protein>